<evidence type="ECO:0008006" key="4">
    <source>
        <dbReference type="Google" id="ProtNLM"/>
    </source>
</evidence>
<reference evidence="2 3" key="1">
    <citation type="journal article" date="2019" name="Nat. Microbiol.">
        <title>Mediterranean grassland soil C-N compound turnover is dependent on rainfall and depth, and is mediated by genomically divergent microorganisms.</title>
        <authorList>
            <person name="Diamond S."/>
            <person name="Andeer P.F."/>
            <person name="Li Z."/>
            <person name="Crits-Christoph A."/>
            <person name="Burstein D."/>
            <person name="Anantharaman K."/>
            <person name="Lane K.R."/>
            <person name="Thomas B.C."/>
            <person name="Pan C."/>
            <person name="Northen T.R."/>
            <person name="Banfield J.F."/>
        </authorList>
    </citation>
    <scope>NUCLEOTIDE SEQUENCE [LARGE SCALE GENOMIC DNA]</scope>
    <source>
        <strain evidence="2">WS_8</strain>
    </source>
</reference>
<dbReference type="PROSITE" id="PS51257">
    <property type="entry name" value="PROKAR_LIPOPROTEIN"/>
    <property type="match status" value="1"/>
</dbReference>
<proteinExistence type="predicted"/>
<protein>
    <recommendedName>
        <fullName evidence="4">Lipoprotein</fullName>
    </recommendedName>
</protein>
<feature type="region of interest" description="Disordered" evidence="1">
    <location>
        <begin position="30"/>
        <end position="54"/>
    </location>
</feature>
<evidence type="ECO:0000256" key="1">
    <source>
        <dbReference type="SAM" id="MobiDB-lite"/>
    </source>
</evidence>
<dbReference type="AlphaFoldDB" id="A0A538TEG6"/>
<organism evidence="2 3">
    <name type="scientific">Eiseniibacteriota bacterium</name>
    <dbReference type="NCBI Taxonomy" id="2212470"/>
    <lineage>
        <taxon>Bacteria</taxon>
        <taxon>Candidatus Eiseniibacteriota</taxon>
    </lineage>
</organism>
<evidence type="ECO:0000313" key="2">
    <source>
        <dbReference type="EMBL" id="TMQ62035.1"/>
    </source>
</evidence>
<accession>A0A538TEG6</accession>
<sequence length="242" mass="24947">MRPATVVLVTSALILAGCAKGTPLQPSARLAGATRPEMSNDLRSATEARLGSSEAAPVRNSQVVHVPFFILDAAGGTPTGGSTLLFESRAHNPILAPDGHQVTLAEFNAVQDQASFKCVHKGTHVVQELTGLIPNGVYSIKLLTFKAPGFDGTFSNLIGLGALGSSDGSHSSFLARADRTGSISAITPSGPLSVFGNIAGCALTGEFEFHVVGVYHIDGKTYGGAEAPAGTAVEQFAFIFHS</sequence>
<name>A0A538TEG6_UNCEI</name>
<dbReference type="EMBL" id="VBOY01000151">
    <property type="protein sequence ID" value="TMQ62035.1"/>
    <property type="molecule type" value="Genomic_DNA"/>
</dbReference>
<comment type="caution">
    <text evidence="2">The sequence shown here is derived from an EMBL/GenBank/DDBJ whole genome shotgun (WGS) entry which is preliminary data.</text>
</comment>
<gene>
    <name evidence="2" type="ORF">E6K78_12235</name>
</gene>
<dbReference type="Proteomes" id="UP000316609">
    <property type="component" value="Unassembled WGS sequence"/>
</dbReference>
<evidence type="ECO:0000313" key="3">
    <source>
        <dbReference type="Proteomes" id="UP000316609"/>
    </source>
</evidence>